<evidence type="ECO:0000256" key="1">
    <source>
        <dbReference type="SAM" id="MobiDB-lite"/>
    </source>
</evidence>
<gene>
    <name evidence="2" type="ORF">SDC9_112135</name>
</gene>
<comment type="caution">
    <text evidence="2">The sequence shown here is derived from an EMBL/GenBank/DDBJ whole genome shotgun (WGS) entry which is preliminary data.</text>
</comment>
<name>A0A645BIE5_9ZZZZ</name>
<evidence type="ECO:0000313" key="2">
    <source>
        <dbReference type="EMBL" id="MPM65240.1"/>
    </source>
</evidence>
<accession>A0A645BIE5</accession>
<feature type="compositionally biased region" description="Basic and acidic residues" evidence="1">
    <location>
        <begin position="112"/>
        <end position="129"/>
    </location>
</feature>
<feature type="region of interest" description="Disordered" evidence="1">
    <location>
        <begin position="93"/>
        <end position="166"/>
    </location>
</feature>
<reference evidence="2" key="1">
    <citation type="submission" date="2019-08" db="EMBL/GenBank/DDBJ databases">
        <authorList>
            <person name="Kucharzyk K."/>
            <person name="Murdoch R.W."/>
            <person name="Higgins S."/>
            <person name="Loffler F."/>
        </authorList>
    </citation>
    <scope>NUCLEOTIDE SEQUENCE</scope>
</reference>
<protein>
    <submittedName>
        <fullName evidence="2">Uncharacterized protein</fullName>
    </submittedName>
</protein>
<dbReference type="AlphaFoldDB" id="A0A645BIE5"/>
<feature type="region of interest" description="Disordered" evidence="1">
    <location>
        <begin position="1"/>
        <end position="39"/>
    </location>
</feature>
<feature type="compositionally biased region" description="Basic residues" evidence="1">
    <location>
        <begin position="157"/>
        <end position="166"/>
    </location>
</feature>
<proteinExistence type="predicted"/>
<organism evidence="2">
    <name type="scientific">bioreactor metagenome</name>
    <dbReference type="NCBI Taxonomy" id="1076179"/>
    <lineage>
        <taxon>unclassified sequences</taxon>
        <taxon>metagenomes</taxon>
        <taxon>ecological metagenomes</taxon>
    </lineage>
</organism>
<sequence>MLLGLADHDRPGGRVDVLDRVPDRAEAAGEDRPGERLGVRGEVAQAGEAAEGLAQQRPLRHAQGLPDRLAVVDDLVRTQVREVLRLVVGAQAGERRGHGGLGVPPRGGCARGGRDRGGGDRGGGDRGGGDRGGASGAALVQQHHPVVLQGPWEPARCRRRHQRRAR</sequence>
<dbReference type="EMBL" id="VSSQ01020411">
    <property type="protein sequence ID" value="MPM65240.1"/>
    <property type="molecule type" value="Genomic_DNA"/>
</dbReference>